<name>A0A0D0DEE2_9AGAM</name>
<sequence length="241" mass="26254">MSFSSPSPMDTDNSNSDIESLISCNGSDSDTSGVDADSEWSSSDSDSDLDDLDGVSISSFNSDDETTTDDSINISLHLQAGVARHVRHVVQKIFVNHYDAPQNVRLSQPPAQLPHILTITKIQCPDHFRSILHVTPSTFDQLVAKLSLDPVFHNNGSYEQQPVEIQLAVTLYQFGHYGNAAGHSSVACWAGLGHGTVSLMTSRVTTAILRPQFMSSTVRFPTAEEKEAAKSWVEAQSCKAW</sequence>
<dbReference type="InParanoid" id="A0A0D0DEE2"/>
<evidence type="ECO:0000313" key="2">
    <source>
        <dbReference type="EMBL" id="KIK79249.1"/>
    </source>
</evidence>
<proteinExistence type="predicted"/>
<dbReference type="OrthoDB" id="3228141at2759"/>
<feature type="region of interest" description="Disordered" evidence="1">
    <location>
        <begin position="1"/>
        <end position="68"/>
    </location>
</feature>
<evidence type="ECO:0000313" key="3">
    <source>
        <dbReference type="Proteomes" id="UP000054538"/>
    </source>
</evidence>
<dbReference type="HOGENOM" id="CLU_1152091_0_0_1"/>
<evidence type="ECO:0000256" key="1">
    <source>
        <dbReference type="SAM" id="MobiDB-lite"/>
    </source>
</evidence>
<dbReference type="AlphaFoldDB" id="A0A0D0DEE2"/>
<keyword evidence="3" id="KW-1185">Reference proteome</keyword>
<dbReference type="EMBL" id="KN826334">
    <property type="protein sequence ID" value="KIK79249.1"/>
    <property type="molecule type" value="Genomic_DNA"/>
</dbReference>
<protein>
    <submittedName>
        <fullName evidence="2">Uncharacterized protein</fullName>
    </submittedName>
</protein>
<accession>A0A0D0DEE2</accession>
<feature type="compositionally biased region" description="Polar residues" evidence="1">
    <location>
        <begin position="1"/>
        <end position="32"/>
    </location>
</feature>
<dbReference type="Proteomes" id="UP000054538">
    <property type="component" value="Unassembled WGS sequence"/>
</dbReference>
<gene>
    <name evidence="2" type="ORF">PAXRUDRAFT_16432</name>
</gene>
<reference evidence="2 3" key="1">
    <citation type="submission" date="2014-04" db="EMBL/GenBank/DDBJ databases">
        <authorList>
            <consortium name="DOE Joint Genome Institute"/>
            <person name="Kuo A."/>
            <person name="Kohler A."/>
            <person name="Jargeat P."/>
            <person name="Nagy L.G."/>
            <person name="Floudas D."/>
            <person name="Copeland A."/>
            <person name="Barry K.W."/>
            <person name="Cichocki N."/>
            <person name="Veneault-Fourrey C."/>
            <person name="LaButti K."/>
            <person name="Lindquist E.A."/>
            <person name="Lipzen A."/>
            <person name="Lundell T."/>
            <person name="Morin E."/>
            <person name="Murat C."/>
            <person name="Sun H."/>
            <person name="Tunlid A."/>
            <person name="Henrissat B."/>
            <person name="Grigoriev I.V."/>
            <person name="Hibbett D.S."/>
            <person name="Martin F."/>
            <person name="Nordberg H.P."/>
            <person name="Cantor M.N."/>
            <person name="Hua S.X."/>
        </authorList>
    </citation>
    <scope>NUCLEOTIDE SEQUENCE [LARGE SCALE GENOMIC DNA]</scope>
    <source>
        <strain evidence="2 3">Ve08.2h10</strain>
    </source>
</reference>
<reference evidence="3" key="2">
    <citation type="submission" date="2015-01" db="EMBL/GenBank/DDBJ databases">
        <title>Evolutionary Origins and Diversification of the Mycorrhizal Mutualists.</title>
        <authorList>
            <consortium name="DOE Joint Genome Institute"/>
            <consortium name="Mycorrhizal Genomics Consortium"/>
            <person name="Kohler A."/>
            <person name="Kuo A."/>
            <person name="Nagy L.G."/>
            <person name="Floudas D."/>
            <person name="Copeland A."/>
            <person name="Barry K.W."/>
            <person name="Cichocki N."/>
            <person name="Veneault-Fourrey C."/>
            <person name="LaButti K."/>
            <person name="Lindquist E.A."/>
            <person name="Lipzen A."/>
            <person name="Lundell T."/>
            <person name="Morin E."/>
            <person name="Murat C."/>
            <person name="Riley R."/>
            <person name="Ohm R."/>
            <person name="Sun H."/>
            <person name="Tunlid A."/>
            <person name="Henrissat B."/>
            <person name="Grigoriev I.V."/>
            <person name="Hibbett D.S."/>
            <person name="Martin F."/>
        </authorList>
    </citation>
    <scope>NUCLEOTIDE SEQUENCE [LARGE SCALE GENOMIC DNA]</scope>
    <source>
        <strain evidence="3">Ve08.2h10</strain>
    </source>
</reference>
<organism evidence="2 3">
    <name type="scientific">Paxillus rubicundulus Ve08.2h10</name>
    <dbReference type="NCBI Taxonomy" id="930991"/>
    <lineage>
        <taxon>Eukaryota</taxon>
        <taxon>Fungi</taxon>
        <taxon>Dikarya</taxon>
        <taxon>Basidiomycota</taxon>
        <taxon>Agaricomycotina</taxon>
        <taxon>Agaricomycetes</taxon>
        <taxon>Agaricomycetidae</taxon>
        <taxon>Boletales</taxon>
        <taxon>Paxilineae</taxon>
        <taxon>Paxillaceae</taxon>
        <taxon>Paxillus</taxon>
    </lineage>
</organism>